<keyword evidence="1" id="KW-1133">Transmembrane helix</keyword>
<dbReference type="Proteomes" id="UP000198504">
    <property type="component" value="Unassembled WGS sequence"/>
</dbReference>
<keyword evidence="1" id="KW-0812">Transmembrane</keyword>
<gene>
    <name evidence="2" type="ORF">SAMN05421756_11021</name>
</gene>
<feature type="transmembrane region" description="Helical" evidence="1">
    <location>
        <begin position="12"/>
        <end position="29"/>
    </location>
</feature>
<protein>
    <submittedName>
        <fullName evidence="2">Uncharacterized protein</fullName>
    </submittedName>
</protein>
<evidence type="ECO:0000256" key="1">
    <source>
        <dbReference type="SAM" id="Phobius"/>
    </source>
</evidence>
<accession>A0A1H9MAN8</accession>
<sequence length="33" mass="3538">MLRERLRSVGGALLGLGLAVYLYSCYHVLEAGG</sequence>
<reference evidence="3" key="1">
    <citation type="submission" date="2016-10" db="EMBL/GenBank/DDBJ databases">
        <authorList>
            <person name="Varghese N."/>
            <person name="Submissions S."/>
        </authorList>
    </citation>
    <scope>NUCLEOTIDE SEQUENCE [LARGE SCALE GENOMIC DNA]</scope>
    <source>
        <strain evidence="3">CGMCC 4.6856</strain>
    </source>
</reference>
<name>A0A1H9MAN8_9ACTN</name>
<keyword evidence="3" id="KW-1185">Reference proteome</keyword>
<proteinExistence type="predicted"/>
<evidence type="ECO:0000313" key="3">
    <source>
        <dbReference type="Proteomes" id="UP000198504"/>
    </source>
</evidence>
<organism evidence="2 3">
    <name type="scientific">Microlunatus flavus</name>
    <dbReference type="NCBI Taxonomy" id="1036181"/>
    <lineage>
        <taxon>Bacteria</taxon>
        <taxon>Bacillati</taxon>
        <taxon>Actinomycetota</taxon>
        <taxon>Actinomycetes</taxon>
        <taxon>Propionibacteriales</taxon>
        <taxon>Propionibacteriaceae</taxon>
        <taxon>Microlunatus</taxon>
    </lineage>
</organism>
<dbReference type="AlphaFoldDB" id="A0A1H9MAN8"/>
<dbReference type="EMBL" id="FOFA01000010">
    <property type="protein sequence ID" value="SER20527.1"/>
    <property type="molecule type" value="Genomic_DNA"/>
</dbReference>
<dbReference type="STRING" id="1036181.SAMN05421756_11021"/>
<evidence type="ECO:0000313" key="2">
    <source>
        <dbReference type="EMBL" id="SER20527.1"/>
    </source>
</evidence>
<keyword evidence="1" id="KW-0472">Membrane</keyword>